<evidence type="ECO:0000256" key="3">
    <source>
        <dbReference type="ARBA" id="ARBA00022801"/>
    </source>
</evidence>
<sequence length="100" mass="11135">MDGVTPAKAAAAEAWEEAGVEGRVMDFVLGIYSYNKTVQNKVTLPCVVAVFPIKVKRLSDDFPEKGERKRKWFSLKKAAARVNEGELAQIIANFDPTHLR</sequence>
<keyword evidence="4" id="KW-0460">Magnesium</keyword>
<dbReference type="PANTHER" id="PTHR12629">
    <property type="entry name" value="DIPHOSPHOINOSITOL POLYPHOSPHATE PHOSPHOHYDROLASE"/>
    <property type="match status" value="1"/>
</dbReference>
<keyword evidence="2" id="KW-0479">Metal-binding</keyword>
<dbReference type="InterPro" id="IPR015797">
    <property type="entry name" value="NUDIX_hydrolase-like_dom_sf"/>
</dbReference>
<dbReference type="PANTHER" id="PTHR12629:SF0">
    <property type="entry name" value="DIPHOSPHOINOSITOL-POLYPHOSPHATE DIPHOSPHATASE"/>
    <property type="match status" value="1"/>
</dbReference>
<evidence type="ECO:0000256" key="2">
    <source>
        <dbReference type="ARBA" id="ARBA00022723"/>
    </source>
</evidence>
<organism evidence="5 6">
    <name type="scientific">Actibacterium lipolyticum</name>
    <dbReference type="NCBI Taxonomy" id="1524263"/>
    <lineage>
        <taxon>Bacteria</taxon>
        <taxon>Pseudomonadati</taxon>
        <taxon>Pseudomonadota</taxon>
        <taxon>Alphaproteobacteria</taxon>
        <taxon>Rhodobacterales</taxon>
        <taxon>Roseobacteraceae</taxon>
        <taxon>Actibacterium</taxon>
    </lineage>
</organism>
<dbReference type="CDD" id="cd04666">
    <property type="entry name" value="NUDIX_DIPP2_like_Nudt4"/>
    <property type="match status" value="1"/>
</dbReference>
<evidence type="ECO:0000256" key="4">
    <source>
        <dbReference type="ARBA" id="ARBA00022842"/>
    </source>
</evidence>
<dbReference type="InterPro" id="IPR047198">
    <property type="entry name" value="DDP-like_NUDIX"/>
</dbReference>
<protein>
    <submittedName>
        <fullName evidence="5">Uncharacterized protein</fullName>
    </submittedName>
</protein>
<name>A0A238KM63_9RHOB</name>
<dbReference type="GO" id="GO:0005737">
    <property type="term" value="C:cytoplasm"/>
    <property type="evidence" value="ECO:0007669"/>
    <property type="project" value="TreeGrafter"/>
</dbReference>
<dbReference type="AlphaFoldDB" id="A0A238KM63"/>
<dbReference type="SUPFAM" id="SSF55811">
    <property type="entry name" value="Nudix"/>
    <property type="match status" value="1"/>
</dbReference>
<dbReference type="Gene3D" id="3.90.79.10">
    <property type="entry name" value="Nucleoside Triphosphate Pyrophosphohydrolase"/>
    <property type="match status" value="1"/>
</dbReference>
<dbReference type="GO" id="GO:0016462">
    <property type="term" value="F:pyrophosphatase activity"/>
    <property type="evidence" value="ECO:0007669"/>
    <property type="project" value="InterPro"/>
</dbReference>
<reference evidence="6" key="1">
    <citation type="submission" date="2017-05" db="EMBL/GenBank/DDBJ databases">
        <authorList>
            <person name="Rodrigo-Torres L."/>
            <person name="Arahal R. D."/>
            <person name="Lucena T."/>
        </authorList>
    </citation>
    <scope>NUCLEOTIDE SEQUENCE [LARGE SCALE GENOMIC DNA]</scope>
    <source>
        <strain evidence="6">CECT 8621</strain>
    </source>
</reference>
<evidence type="ECO:0000256" key="1">
    <source>
        <dbReference type="ARBA" id="ARBA00001946"/>
    </source>
</evidence>
<accession>A0A238KM63</accession>
<keyword evidence="3" id="KW-0378">Hydrolase</keyword>
<evidence type="ECO:0000313" key="5">
    <source>
        <dbReference type="EMBL" id="SMX43853.1"/>
    </source>
</evidence>
<comment type="cofactor">
    <cofactor evidence="1">
        <name>Mg(2+)</name>
        <dbReference type="ChEBI" id="CHEBI:18420"/>
    </cofactor>
</comment>
<evidence type="ECO:0000313" key="6">
    <source>
        <dbReference type="Proteomes" id="UP000202922"/>
    </source>
</evidence>
<gene>
    <name evidence="5" type="ORF">COL8621_02395</name>
</gene>
<keyword evidence="6" id="KW-1185">Reference proteome</keyword>
<dbReference type="Proteomes" id="UP000202922">
    <property type="component" value="Unassembled WGS sequence"/>
</dbReference>
<dbReference type="GO" id="GO:0046872">
    <property type="term" value="F:metal ion binding"/>
    <property type="evidence" value="ECO:0007669"/>
    <property type="project" value="UniProtKB-KW"/>
</dbReference>
<dbReference type="EMBL" id="FXYE01000002">
    <property type="protein sequence ID" value="SMX43853.1"/>
    <property type="molecule type" value="Genomic_DNA"/>
</dbReference>
<proteinExistence type="predicted"/>